<dbReference type="Proteomes" id="UP001215143">
    <property type="component" value="Chromosome"/>
</dbReference>
<evidence type="ECO:0000256" key="1">
    <source>
        <dbReference type="ARBA" id="ARBA00023125"/>
    </source>
</evidence>
<keyword evidence="1" id="KW-0238">DNA-binding</keyword>
<keyword evidence="4" id="KW-1185">Reference proteome</keyword>
<dbReference type="Pfam" id="PF01381">
    <property type="entry name" value="HTH_3"/>
    <property type="match status" value="1"/>
</dbReference>
<dbReference type="SUPFAM" id="SSF47413">
    <property type="entry name" value="lambda repressor-like DNA-binding domains"/>
    <property type="match status" value="1"/>
</dbReference>
<dbReference type="InterPro" id="IPR010982">
    <property type="entry name" value="Lambda_DNA-bd_dom_sf"/>
</dbReference>
<dbReference type="Gene3D" id="1.10.260.40">
    <property type="entry name" value="lambda repressor-like DNA-binding domains"/>
    <property type="match status" value="1"/>
</dbReference>
<dbReference type="PANTHER" id="PTHR46558:SF14">
    <property type="entry name" value="HTH-TYPE TRANSCRIPTIONAL REGULATOR ANSR"/>
    <property type="match status" value="1"/>
</dbReference>
<accession>A0ABY7WDE5</accession>
<gene>
    <name evidence="3" type="ORF">PQ477_08780</name>
</gene>
<dbReference type="EMBL" id="CP117834">
    <property type="protein sequence ID" value="WDF05516.1"/>
    <property type="molecule type" value="Genomic_DNA"/>
</dbReference>
<dbReference type="CDD" id="cd00093">
    <property type="entry name" value="HTH_XRE"/>
    <property type="match status" value="1"/>
</dbReference>
<proteinExistence type="predicted"/>
<protein>
    <submittedName>
        <fullName evidence="3">Helix-turn-helix transcriptional regulator</fullName>
    </submittedName>
</protein>
<evidence type="ECO:0000259" key="2">
    <source>
        <dbReference type="PROSITE" id="PS50943"/>
    </source>
</evidence>
<evidence type="ECO:0000313" key="3">
    <source>
        <dbReference type="EMBL" id="WDF05516.1"/>
    </source>
</evidence>
<dbReference type="InterPro" id="IPR049639">
    <property type="entry name" value="RstR"/>
</dbReference>
<evidence type="ECO:0000313" key="4">
    <source>
        <dbReference type="Proteomes" id="UP001215143"/>
    </source>
</evidence>
<reference evidence="3 4" key="1">
    <citation type="submission" date="2023-02" db="EMBL/GenBank/DDBJ databases">
        <authorList>
            <person name="Liu G."/>
        </authorList>
    </citation>
    <scope>NUCLEOTIDE SEQUENCE [LARGE SCALE GENOMIC DNA]</scope>
    <source>
        <strain evidence="3 4">DSM 23008</strain>
    </source>
</reference>
<dbReference type="InterPro" id="IPR001387">
    <property type="entry name" value="Cro/C1-type_HTH"/>
</dbReference>
<dbReference type="RefSeq" id="WP_274273375.1">
    <property type="nucleotide sequence ID" value="NZ_CP117834.1"/>
</dbReference>
<dbReference type="NCBIfam" id="NF041951">
    <property type="entry name" value="phage_RstR"/>
    <property type="match status" value="1"/>
</dbReference>
<sequence length="115" mass="13519">MASFKERLRQTRKEKNFTQQDVANHLGITVSAYGFYEQGRNEPSLETIKKIANKFDVSSAYLLGETDDPHSAKLDDVNSAYYNIDNLNEEEKEFLDEQLELFRRIRQNRINKENK</sequence>
<name>A0ABY7WDE5_9BACI</name>
<dbReference type="PROSITE" id="PS50943">
    <property type="entry name" value="HTH_CROC1"/>
    <property type="match status" value="1"/>
</dbReference>
<organism evidence="3 4">
    <name type="scientific">Shouchella hunanensis</name>
    <dbReference type="NCBI Taxonomy" id="766894"/>
    <lineage>
        <taxon>Bacteria</taxon>
        <taxon>Bacillati</taxon>
        <taxon>Bacillota</taxon>
        <taxon>Bacilli</taxon>
        <taxon>Bacillales</taxon>
        <taxon>Bacillaceae</taxon>
        <taxon>Shouchella</taxon>
    </lineage>
</organism>
<dbReference type="SMART" id="SM00530">
    <property type="entry name" value="HTH_XRE"/>
    <property type="match status" value="1"/>
</dbReference>
<dbReference type="PANTHER" id="PTHR46558">
    <property type="entry name" value="TRACRIPTIONAL REGULATORY PROTEIN-RELATED-RELATED"/>
    <property type="match status" value="1"/>
</dbReference>
<feature type="domain" description="HTH cro/C1-type" evidence="2">
    <location>
        <begin position="8"/>
        <end position="62"/>
    </location>
</feature>